<protein>
    <recommendedName>
        <fullName evidence="4">Lipoprotein</fullName>
    </recommendedName>
</protein>
<feature type="signal peptide" evidence="1">
    <location>
        <begin position="1"/>
        <end position="17"/>
    </location>
</feature>
<name>A0A7W8HHP2_9BURK</name>
<evidence type="ECO:0000256" key="1">
    <source>
        <dbReference type="SAM" id="SignalP"/>
    </source>
</evidence>
<dbReference type="InterPro" id="IPR046172">
    <property type="entry name" value="DUF6174"/>
</dbReference>
<evidence type="ECO:0000313" key="3">
    <source>
        <dbReference type="Proteomes" id="UP000532440"/>
    </source>
</evidence>
<evidence type="ECO:0008006" key="4">
    <source>
        <dbReference type="Google" id="ProtNLM"/>
    </source>
</evidence>
<feature type="chain" id="PRO_5030914432" description="Lipoprotein" evidence="1">
    <location>
        <begin position="18"/>
        <end position="141"/>
    </location>
</feature>
<accession>A0A7W8HHP2</accession>
<dbReference type="EMBL" id="JACHGB010000004">
    <property type="protein sequence ID" value="MBB5272259.1"/>
    <property type="molecule type" value="Genomic_DNA"/>
</dbReference>
<proteinExistence type="predicted"/>
<dbReference type="Pfam" id="PF19671">
    <property type="entry name" value="DUF6174"/>
    <property type="match status" value="1"/>
</dbReference>
<dbReference type="Proteomes" id="UP000532440">
    <property type="component" value="Unassembled WGS sequence"/>
</dbReference>
<evidence type="ECO:0000313" key="2">
    <source>
        <dbReference type="EMBL" id="MBB5272259.1"/>
    </source>
</evidence>
<reference evidence="2 3" key="1">
    <citation type="submission" date="2020-08" db="EMBL/GenBank/DDBJ databases">
        <title>Genomic Encyclopedia of Type Strains, Phase IV (KMG-IV): sequencing the most valuable type-strain genomes for metagenomic binning, comparative biology and taxonomic classification.</title>
        <authorList>
            <person name="Goeker M."/>
        </authorList>
    </citation>
    <scope>NUCLEOTIDE SEQUENCE [LARGE SCALE GENOMIC DNA]</scope>
    <source>
        <strain evidence="2 3">DSM 29781</strain>
    </source>
</reference>
<keyword evidence="3" id="KW-1185">Reference proteome</keyword>
<sequence>MKLLLLLVVALSISGCAGGNDHVDGSPVPRAYADAKERWSSTGISSYRFTISTVCFCVPEGPIAVVVLNGAVQGGTYVDTGKPVGASRLSRIPTKSGLSEIADSAYARQAAPVRFTSDAALGYLRYLYIDYERRMADEEIG</sequence>
<dbReference type="AlphaFoldDB" id="A0A7W8HHP2"/>
<organism evidence="2 3">
    <name type="scientific">Quisquiliibacterium transsilvanicum</name>
    <dbReference type="NCBI Taxonomy" id="1549638"/>
    <lineage>
        <taxon>Bacteria</taxon>
        <taxon>Pseudomonadati</taxon>
        <taxon>Pseudomonadota</taxon>
        <taxon>Betaproteobacteria</taxon>
        <taxon>Burkholderiales</taxon>
        <taxon>Burkholderiaceae</taxon>
        <taxon>Quisquiliibacterium</taxon>
    </lineage>
</organism>
<keyword evidence="1" id="KW-0732">Signal</keyword>
<dbReference type="PROSITE" id="PS51257">
    <property type="entry name" value="PROKAR_LIPOPROTEIN"/>
    <property type="match status" value="1"/>
</dbReference>
<dbReference type="RefSeq" id="WP_183967496.1">
    <property type="nucleotide sequence ID" value="NZ_BAABEW010000002.1"/>
</dbReference>
<comment type="caution">
    <text evidence="2">The sequence shown here is derived from an EMBL/GenBank/DDBJ whole genome shotgun (WGS) entry which is preliminary data.</text>
</comment>
<gene>
    <name evidence="2" type="ORF">HNQ70_002273</name>
</gene>